<evidence type="ECO:0000256" key="1">
    <source>
        <dbReference type="SAM" id="SignalP"/>
    </source>
</evidence>
<dbReference type="EMBL" id="WNKX01000001">
    <property type="protein sequence ID" value="MTW09070.1"/>
    <property type="molecule type" value="Genomic_DNA"/>
</dbReference>
<evidence type="ECO:0000313" key="2">
    <source>
        <dbReference type="EMBL" id="MTW09070.1"/>
    </source>
</evidence>
<dbReference type="RefSeq" id="WP_155452059.1">
    <property type="nucleotide sequence ID" value="NZ_WNKX01000001.1"/>
</dbReference>
<name>A0A6L6QA16_9BURK</name>
<comment type="caution">
    <text evidence="2">The sequence shown here is derived from an EMBL/GenBank/DDBJ whole genome shotgun (WGS) entry which is preliminary data.</text>
</comment>
<evidence type="ECO:0000313" key="3">
    <source>
        <dbReference type="Proteomes" id="UP000472320"/>
    </source>
</evidence>
<sequence>MQGLLLFLLAHSATAQPLCQTNEKTYFSCPVAGSHKTASVCGDVRDFERPRLEYRFGTSKHIELIYPALPFESLQKFEFNQAISKPDNSELNELYFKNGDYYYGVTSYIADNEHGRVKERSIAVFDRDQILPKH</sequence>
<keyword evidence="1" id="KW-0732">Signal</keyword>
<dbReference type="OrthoDB" id="8997932at2"/>
<dbReference type="AlphaFoldDB" id="A0A6L6QA16"/>
<reference evidence="2 3" key="1">
    <citation type="submission" date="2019-11" db="EMBL/GenBank/DDBJ databases">
        <title>Type strains purchased from KCTC, JCM and DSMZ.</title>
        <authorList>
            <person name="Lu H."/>
        </authorList>
    </citation>
    <scope>NUCLEOTIDE SEQUENCE [LARGE SCALE GENOMIC DNA]</scope>
    <source>
        <strain evidence="2 3">JCM 31587</strain>
    </source>
</reference>
<accession>A0A6L6QA16</accession>
<dbReference type="Proteomes" id="UP000472320">
    <property type="component" value="Unassembled WGS sequence"/>
</dbReference>
<gene>
    <name evidence="2" type="ORF">GM658_00515</name>
</gene>
<organism evidence="2 3">
    <name type="scientific">Massilia eburnea</name>
    <dbReference type="NCBI Taxonomy" id="1776165"/>
    <lineage>
        <taxon>Bacteria</taxon>
        <taxon>Pseudomonadati</taxon>
        <taxon>Pseudomonadota</taxon>
        <taxon>Betaproteobacteria</taxon>
        <taxon>Burkholderiales</taxon>
        <taxon>Oxalobacteraceae</taxon>
        <taxon>Telluria group</taxon>
        <taxon>Massilia</taxon>
    </lineage>
</organism>
<keyword evidence="3" id="KW-1185">Reference proteome</keyword>
<proteinExistence type="predicted"/>
<feature type="chain" id="PRO_5027029015" evidence="1">
    <location>
        <begin position="16"/>
        <end position="134"/>
    </location>
</feature>
<feature type="signal peptide" evidence="1">
    <location>
        <begin position="1"/>
        <end position="15"/>
    </location>
</feature>
<protein>
    <submittedName>
        <fullName evidence="2">Uncharacterized protein</fullName>
    </submittedName>
</protein>